<dbReference type="Gene3D" id="3.90.1480.20">
    <property type="entry name" value="Glycosyl transferase family 29"/>
    <property type="match status" value="1"/>
</dbReference>
<dbReference type="KEGG" id="aja:AJAP_01285"/>
<proteinExistence type="predicted"/>
<accession>A0A075UKU2</accession>
<organism evidence="1 2">
    <name type="scientific">Amycolatopsis japonica</name>
    <dbReference type="NCBI Taxonomy" id="208439"/>
    <lineage>
        <taxon>Bacteria</taxon>
        <taxon>Bacillati</taxon>
        <taxon>Actinomycetota</taxon>
        <taxon>Actinomycetes</taxon>
        <taxon>Pseudonocardiales</taxon>
        <taxon>Pseudonocardiaceae</taxon>
        <taxon>Amycolatopsis</taxon>
        <taxon>Amycolatopsis japonica group</taxon>
    </lineage>
</organism>
<protein>
    <recommendedName>
        <fullName evidence="3">Glycosyltransferase family 29 (Sialyltransferase)</fullName>
    </recommendedName>
</protein>
<dbReference type="AlphaFoldDB" id="A0A075UKU2"/>
<evidence type="ECO:0000313" key="1">
    <source>
        <dbReference type="EMBL" id="AIG73194.1"/>
    </source>
</evidence>
<dbReference type="EMBL" id="CP008953">
    <property type="protein sequence ID" value="AIG73194.1"/>
    <property type="molecule type" value="Genomic_DNA"/>
</dbReference>
<dbReference type="HOGENOM" id="CLU_1314654_0_0_11"/>
<sequence>MGPMMPGAPRPDHGTLPSDSHPNAVRVLVLSALMTAALGDASLMVNLLAAYADRPEPRSVAVVGNQPLPPDPRRAKAIDACDLVIRVNGFVVDEPGGPETVGSRVHVVVFNRAVRATKHVFRDYRKRLYLLVEPGRMHWEPEDIPGWWPGDLGYVPVPNREVVLPLSDALGLPSREEGLWSTTGTLAAWIARTSFPHATLVLSGFSFIDDPAQTHWEHAAGDSCIVGPEHRIAAEGRLLDSWTKTGETELLR</sequence>
<gene>
    <name evidence="1" type="ORF">AJAP_01285</name>
</gene>
<dbReference type="InterPro" id="IPR038578">
    <property type="entry name" value="GT29-like_sf"/>
</dbReference>
<evidence type="ECO:0008006" key="3">
    <source>
        <dbReference type="Google" id="ProtNLM"/>
    </source>
</evidence>
<dbReference type="STRING" id="208439.AJAP_01285"/>
<keyword evidence="2" id="KW-1185">Reference proteome</keyword>
<dbReference type="eggNOG" id="ENOG5033VJS">
    <property type="taxonomic scope" value="Bacteria"/>
</dbReference>
<evidence type="ECO:0000313" key="2">
    <source>
        <dbReference type="Proteomes" id="UP000028492"/>
    </source>
</evidence>
<name>A0A075UKU2_9PSEU</name>
<reference evidence="1 2" key="1">
    <citation type="journal article" date="2014" name="J. Biotechnol.">
        <title>Complete genome sequence of the actinobacterium Amycolatopsis japonica MG417-CF17(T) (=DSM 44213T) producing (S,S)-N,N'-ethylenediaminedisuccinic acid.</title>
        <authorList>
            <person name="Stegmann E."/>
            <person name="Albersmeier A."/>
            <person name="Spohn M."/>
            <person name="Gert H."/>
            <person name="Weber T."/>
            <person name="Wohlleben W."/>
            <person name="Kalinowski J."/>
            <person name="Ruckert C."/>
        </authorList>
    </citation>
    <scope>NUCLEOTIDE SEQUENCE [LARGE SCALE GENOMIC DNA]</scope>
    <source>
        <strain evidence="2">MG417-CF17 (DSM 44213)</strain>
    </source>
</reference>
<dbReference type="Proteomes" id="UP000028492">
    <property type="component" value="Chromosome"/>
</dbReference>